<evidence type="ECO:0000256" key="2">
    <source>
        <dbReference type="SAM" id="Phobius"/>
    </source>
</evidence>
<evidence type="ECO:0000259" key="3">
    <source>
        <dbReference type="Pfam" id="PF07811"/>
    </source>
</evidence>
<dbReference type="AlphaFoldDB" id="A0A538SJ50"/>
<name>A0A538SJ50_UNCEI</name>
<feature type="compositionally biased region" description="Basic residues" evidence="1">
    <location>
        <begin position="12"/>
        <end position="28"/>
    </location>
</feature>
<evidence type="ECO:0000313" key="5">
    <source>
        <dbReference type="Proteomes" id="UP000320184"/>
    </source>
</evidence>
<gene>
    <name evidence="4" type="ORF">E6K73_06020</name>
</gene>
<feature type="compositionally biased region" description="Basic and acidic residues" evidence="1">
    <location>
        <begin position="29"/>
        <end position="52"/>
    </location>
</feature>
<reference evidence="4 5" key="1">
    <citation type="journal article" date="2019" name="Nat. Microbiol.">
        <title>Mediterranean grassland soil C-N compound turnover is dependent on rainfall and depth, and is mediated by genomically divergent microorganisms.</title>
        <authorList>
            <person name="Diamond S."/>
            <person name="Andeer P.F."/>
            <person name="Li Z."/>
            <person name="Crits-Christoph A."/>
            <person name="Burstein D."/>
            <person name="Anantharaman K."/>
            <person name="Lane K.R."/>
            <person name="Thomas B.C."/>
            <person name="Pan C."/>
            <person name="Northen T.R."/>
            <person name="Banfield J.F."/>
        </authorList>
    </citation>
    <scope>NUCLEOTIDE SEQUENCE [LARGE SCALE GENOMIC DNA]</scope>
    <source>
        <strain evidence="4">WS_3</strain>
    </source>
</reference>
<feature type="domain" description="TadE-like" evidence="3">
    <location>
        <begin position="120"/>
        <end position="162"/>
    </location>
</feature>
<dbReference type="Proteomes" id="UP000320184">
    <property type="component" value="Unassembled WGS sequence"/>
</dbReference>
<evidence type="ECO:0000256" key="1">
    <source>
        <dbReference type="SAM" id="MobiDB-lite"/>
    </source>
</evidence>
<organism evidence="4 5">
    <name type="scientific">Eiseniibacteriota bacterium</name>
    <dbReference type="NCBI Taxonomy" id="2212470"/>
    <lineage>
        <taxon>Bacteria</taxon>
        <taxon>Candidatus Eiseniibacteriota</taxon>
    </lineage>
</organism>
<keyword evidence="2" id="KW-1133">Transmembrane helix</keyword>
<keyword evidence="2" id="KW-0812">Transmembrane</keyword>
<evidence type="ECO:0000313" key="4">
    <source>
        <dbReference type="EMBL" id="TMQ51395.1"/>
    </source>
</evidence>
<feature type="transmembrane region" description="Helical" evidence="2">
    <location>
        <begin position="122"/>
        <end position="148"/>
    </location>
</feature>
<dbReference type="EMBL" id="VBOT01000072">
    <property type="protein sequence ID" value="TMQ51395.1"/>
    <property type="molecule type" value="Genomic_DNA"/>
</dbReference>
<protein>
    <submittedName>
        <fullName evidence="4">Pilus assembly protein</fullName>
    </submittedName>
</protein>
<dbReference type="Pfam" id="PF07811">
    <property type="entry name" value="TadE"/>
    <property type="match status" value="1"/>
</dbReference>
<sequence length="243" mass="26398">MDGGGGRQADGRRRRMARVPARGLRRARHSDGGRSDRPDRRRAARRAEEVGLERGGAGVLGSGPRPAVDTAPGHHRDPVSVRTGGARRVTNRLMGAPMNADSRQVAVGHGRRRLGRSQRGTALVEFALVFPFLLVLTLCVIDMSRAFWIKNVVHQAAREGARYLVVHTLADSAEVRGRVEQVTSSANVTLKTLTITGPDAAKMMSVNVGVQFDWIFPGLFNWVGGSFANPMTLSATAWMRKEG</sequence>
<keyword evidence="2" id="KW-0472">Membrane</keyword>
<comment type="caution">
    <text evidence="4">The sequence shown here is derived from an EMBL/GenBank/DDBJ whole genome shotgun (WGS) entry which is preliminary data.</text>
</comment>
<accession>A0A538SJ50</accession>
<proteinExistence type="predicted"/>
<dbReference type="InterPro" id="IPR012495">
    <property type="entry name" value="TadE-like_dom"/>
</dbReference>
<feature type="region of interest" description="Disordered" evidence="1">
    <location>
        <begin position="1"/>
        <end position="84"/>
    </location>
</feature>